<sequence>MSKSNEELAVELTIAMLEHNATVKANKDDKSELKLTNAMAVGQNYKYLLGVLNNEVDPYQK</sequence>
<dbReference type="Proteomes" id="UP000785625">
    <property type="component" value="Unassembled WGS sequence"/>
</dbReference>
<organism evidence="1 2">
    <name type="scientific">Limosilactobacillus coleohominis</name>
    <dbReference type="NCBI Taxonomy" id="181675"/>
    <lineage>
        <taxon>Bacteria</taxon>
        <taxon>Bacillati</taxon>
        <taxon>Bacillota</taxon>
        <taxon>Bacilli</taxon>
        <taxon>Lactobacillales</taxon>
        <taxon>Lactobacillaceae</taxon>
        <taxon>Limosilactobacillus</taxon>
    </lineage>
</organism>
<proteinExistence type="predicted"/>
<dbReference type="EMBL" id="JACJKU010000014">
    <property type="protein sequence ID" value="MBM6940377.1"/>
    <property type="molecule type" value="Genomic_DNA"/>
</dbReference>
<keyword evidence="2" id="KW-1185">Reference proteome</keyword>
<reference evidence="1 2" key="1">
    <citation type="journal article" date="2021" name="Sci. Rep.">
        <title>The distribution of antibiotic resistance genes in chicken gut microbiota commensals.</title>
        <authorList>
            <person name="Juricova H."/>
            <person name="Matiasovicova J."/>
            <person name="Kubasova T."/>
            <person name="Cejkova D."/>
            <person name="Rychlik I."/>
        </authorList>
    </citation>
    <scope>NUCLEOTIDE SEQUENCE [LARGE SCALE GENOMIC DNA]</scope>
    <source>
        <strain evidence="1 2">An574</strain>
    </source>
</reference>
<dbReference type="RefSeq" id="WP_178659536.1">
    <property type="nucleotide sequence ID" value="NZ_CALVGD010000113.1"/>
</dbReference>
<protein>
    <submittedName>
        <fullName evidence="1">Uncharacterized protein</fullName>
    </submittedName>
</protein>
<accession>A0ABS2GVS5</accession>
<evidence type="ECO:0000313" key="1">
    <source>
        <dbReference type="EMBL" id="MBM6940377.1"/>
    </source>
</evidence>
<name>A0ABS2GVS5_9LACO</name>
<gene>
    <name evidence="1" type="ORF">H5975_02540</name>
</gene>
<comment type="caution">
    <text evidence="1">The sequence shown here is derived from an EMBL/GenBank/DDBJ whole genome shotgun (WGS) entry which is preliminary data.</text>
</comment>
<evidence type="ECO:0000313" key="2">
    <source>
        <dbReference type="Proteomes" id="UP000785625"/>
    </source>
</evidence>